<evidence type="ECO:0000256" key="4">
    <source>
        <dbReference type="ARBA" id="ARBA00023136"/>
    </source>
</evidence>
<keyword evidence="5" id="KW-0998">Cell outer membrane</keyword>
<gene>
    <name evidence="8" type="ORF">A3860_21755</name>
</gene>
<dbReference type="STRING" id="1703345.A3860_21755"/>
<dbReference type="Gene3D" id="1.25.40.390">
    <property type="match status" value="1"/>
</dbReference>
<feature type="domain" description="SusD-like N-terminal" evidence="7">
    <location>
        <begin position="25"/>
        <end position="223"/>
    </location>
</feature>
<evidence type="ECO:0000313" key="8">
    <source>
        <dbReference type="EMBL" id="OQP64044.1"/>
    </source>
</evidence>
<evidence type="ECO:0000259" key="6">
    <source>
        <dbReference type="Pfam" id="PF07980"/>
    </source>
</evidence>
<dbReference type="InterPro" id="IPR033985">
    <property type="entry name" value="SusD-like_N"/>
</dbReference>
<sequence length="559" mass="63334">MKKIIYHITICAVFMAAGNSCTRKLEEENHSKLTESFFSTSDGIDKGVNAVYAGLRELYGPEEGLEAFTVVGTDEFRIANGNRTTNVANYNSSYTPANEFSARVWNSSYKYINTCNGLVDFGENITGLTDVQKKAKIAEAKFLRAFLYFKLAQFFGDVTLNTHYSNSPNTAAERNKIADVYNFIIDDLKTCITDLTPSPQQNGVLPGKASAAAARHLLALVYLTRGWSPSAQTDDFQNAFDMAKGLIDAAPSLGLGLLDNYGDVHKPLNENNREVLFNVQYSKDLTYGGNHSWNHLYVDLYPNQLGERNVNDGRSYGWYRATKWLYDTAFADKVNDIRYFKTFQSVWIATKPLSGTYTVNVGGTNYTLNYNFQKGDTAMYMPGFNMPASQMQNRKYYIYTPETYTNSTIYPTMTKYLDPNRDVPNENSHRSIIVFRLAETYLVAAEAALKLGRPADAATYINAIRRRAAVPGHQLQMEITPADVTIDYILDERTRELCAENIRWLDLVRTDKLLERVKKHDDWEARNNIQEFHKLRPIPQSQIDAIITGTPYPQNMGWK</sequence>
<keyword evidence="9" id="KW-1185">Reference proteome</keyword>
<dbReference type="Proteomes" id="UP000192796">
    <property type="component" value="Unassembled WGS sequence"/>
</dbReference>
<evidence type="ECO:0000256" key="3">
    <source>
        <dbReference type="ARBA" id="ARBA00022729"/>
    </source>
</evidence>
<dbReference type="OrthoDB" id="5694214at2"/>
<dbReference type="GO" id="GO:0009279">
    <property type="term" value="C:cell outer membrane"/>
    <property type="evidence" value="ECO:0007669"/>
    <property type="project" value="UniProtKB-SubCell"/>
</dbReference>
<dbReference type="Pfam" id="PF07980">
    <property type="entry name" value="SusD_RagB"/>
    <property type="match status" value="1"/>
</dbReference>
<organism evidence="8 9">
    <name type="scientific">Niastella vici</name>
    <dbReference type="NCBI Taxonomy" id="1703345"/>
    <lineage>
        <taxon>Bacteria</taxon>
        <taxon>Pseudomonadati</taxon>
        <taxon>Bacteroidota</taxon>
        <taxon>Chitinophagia</taxon>
        <taxon>Chitinophagales</taxon>
        <taxon>Chitinophagaceae</taxon>
        <taxon>Niastella</taxon>
    </lineage>
</organism>
<name>A0A1V9G0F0_9BACT</name>
<feature type="domain" description="RagB/SusD" evidence="6">
    <location>
        <begin position="288"/>
        <end position="558"/>
    </location>
</feature>
<evidence type="ECO:0000256" key="2">
    <source>
        <dbReference type="ARBA" id="ARBA00006275"/>
    </source>
</evidence>
<dbReference type="InterPro" id="IPR012944">
    <property type="entry name" value="SusD_RagB_dom"/>
</dbReference>
<dbReference type="EMBL" id="LVYD01000043">
    <property type="protein sequence ID" value="OQP64044.1"/>
    <property type="molecule type" value="Genomic_DNA"/>
</dbReference>
<comment type="similarity">
    <text evidence="2">Belongs to the SusD family.</text>
</comment>
<reference evidence="8 9" key="1">
    <citation type="submission" date="2016-03" db="EMBL/GenBank/DDBJ databases">
        <title>Niastella vici sp. nov., isolated from farmland soil.</title>
        <authorList>
            <person name="Chen L."/>
            <person name="Wang D."/>
            <person name="Yang S."/>
            <person name="Wang G."/>
        </authorList>
    </citation>
    <scope>NUCLEOTIDE SEQUENCE [LARGE SCALE GENOMIC DNA]</scope>
    <source>
        <strain evidence="8 9">DJ57</strain>
    </source>
</reference>
<dbReference type="RefSeq" id="WP_081147225.1">
    <property type="nucleotide sequence ID" value="NZ_LVYD01000043.1"/>
</dbReference>
<evidence type="ECO:0008006" key="10">
    <source>
        <dbReference type="Google" id="ProtNLM"/>
    </source>
</evidence>
<dbReference type="InterPro" id="IPR011990">
    <property type="entry name" value="TPR-like_helical_dom_sf"/>
</dbReference>
<evidence type="ECO:0000256" key="5">
    <source>
        <dbReference type="ARBA" id="ARBA00023237"/>
    </source>
</evidence>
<evidence type="ECO:0000313" key="9">
    <source>
        <dbReference type="Proteomes" id="UP000192796"/>
    </source>
</evidence>
<proteinExistence type="inferred from homology"/>
<dbReference type="AlphaFoldDB" id="A0A1V9G0F0"/>
<protein>
    <recommendedName>
        <fullName evidence="10">Carbohydrate-binding protein SusD</fullName>
    </recommendedName>
</protein>
<dbReference type="Pfam" id="PF14322">
    <property type="entry name" value="SusD-like_3"/>
    <property type="match status" value="1"/>
</dbReference>
<evidence type="ECO:0000256" key="1">
    <source>
        <dbReference type="ARBA" id="ARBA00004442"/>
    </source>
</evidence>
<evidence type="ECO:0000259" key="7">
    <source>
        <dbReference type="Pfam" id="PF14322"/>
    </source>
</evidence>
<keyword evidence="4" id="KW-0472">Membrane</keyword>
<keyword evidence="3" id="KW-0732">Signal</keyword>
<comment type="caution">
    <text evidence="8">The sequence shown here is derived from an EMBL/GenBank/DDBJ whole genome shotgun (WGS) entry which is preliminary data.</text>
</comment>
<dbReference type="SUPFAM" id="SSF48452">
    <property type="entry name" value="TPR-like"/>
    <property type="match status" value="1"/>
</dbReference>
<comment type="subcellular location">
    <subcellularLocation>
        <location evidence="1">Cell outer membrane</location>
    </subcellularLocation>
</comment>
<accession>A0A1V9G0F0</accession>